<reference evidence="2 3" key="1">
    <citation type="submission" date="2019-09" db="EMBL/GenBank/DDBJ databases">
        <authorList>
            <person name="Ou C."/>
        </authorList>
    </citation>
    <scope>NUCLEOTIDE SEQUENCE [LARGE SCALE GENOMIC DNA]</scope>
    <source>
        <strain evidence="2">S2</strain>
        <tissue evidence="2">Leaf</tissue>
    </source>
</reference>
<protein>
    <submittedName>
        <fullName evidence="2">Acidic leucine-rich nuclear phosphoprotein 32 family member C-like</fullName>
    </submittedName>
</protein>
<proteinExistence type="predicted"/>
<evidence type="ECO:0000256" key="1">
    <source>
        <dbReference type="SAM" id="MobiDB-lite"/>
    </source>
</evidence>
<dbReference type="EMBL" id="SMOL01000781">
    <property type="protein sequence ID" value="KAB2595302.1"/>
    <property type="molecule type" value="Genomic_DNA"/>
</dbReference>
<feature type="compositionally biased region" description="Acidic residues" evidence="1">
    <location>
        <begin position="16"/>
        <end position="34"/>
    </location>
</feature>
<feature type="region of interest" description="Disordered" evidence="1">
    <location>
        <begin position="1"/>
        <end position="44"/>
    </location>
</feature>
<name>A0A5N5F208_9ROSA</name>
<sequence length="180" mass="21487">MDRKAGDSDNEFKDDGDFDNDELSMEQEEDDFDDEQARRKKMEEKWGKRKMNEDIELNNVNIRDNMHSSWRLLVLRNKHGNPAEPSGLHLLPRSRVMVAPLLCLIQLYPKLMEQEEDDFDDEQARRKKMEEKWGKRKMVMGKTIIKMPRWKNSRKNTSIFVIRSSKRLLFTILLCLIMNL</sequence>
<accession>A0A5N5F208</accession>
<feature type="compositionally biased region" description="Basic and acidic residues" evidence="1">
    <location>
        <begin position="35"/>
        <end position="44"/>
    </location>
</feature>
<reference evidence="2 3" key="3">
    <citation type="submission" date="2019-11" db="EMBL/GenBank/DDBJ databases">
        <title>A de novo genome assembly of a pear dwarfing rootstock.</title>
        <authorList>
            <person name="Wang F."/>
            <person name="Wang J."/>
            <person name="Li S."/>
            <person name="Zhang Y."/>
            <person name="Fang M."/>
            <person name="Ma L."/>
            <person name="Zhao Y."/>
            <person name="Jiang S."/>
        </authorList>
    </citation>
    <scope>NUCLEOTIDE SEQUENCE [LARGE SCALE GENOMIC DNA]</scope>
    <source>
        <strain evidence="2">S2</strain>
        <tissue evidence="2">Leaf</tissue>
    </source>
</reference>
<reference evidence="3" key="2">
    <citation type="submission" date="2019-10" db="EMBL/GenBank/DDBJ databases">
        <title>A de novo genome assembly of a pear dwarfing rootstock.</title>
        <authorList>
            <person name="Wang F."/>
            <person name="Wang J."/>
            <person name="Li S."/>
            <person name="Zhang Y."/>
            <person name="Fang M."/>
            <person name="Ma L."/>
            <person name="Zhao Y."/>
            <person name="Jiang S."/>
        </authorList>
    </citation>
    <scope>NUCLEOTIDE SEQUENCE [LARGE SCALE GENOMIC DNA]</scope>
</reference>
<comment type="caution">
    <text evidence="2">The sequence shown here is derived from an EMBL/GenBank/DDBJ whole genome shotgun (WGS) entry which is preliminary data.</text>
</comment>
<keyword evidence="3" id="KW-1185">Reference proteome</keyword>
<feature type="compositionally biased region" description="Basic and acidic residues" evidence="1">
    <location>
        <begin position="1"/>
        <end position="15"/>
    </location>
</feature>
<gene>
    <name evidence="2" type="ORF">D8674_030752</name>
</gene>
<organism evidence="2 3">
    <name type="scientific">Pyrus ussuriensis x Pyrus communis</name>
    <dbReference type="NCBI Taxonomy" id="2448454"/>
    <lineage>
        <taxon>Eukaryota</taxon>
        <taxon>Viridiplantae</taxon>
        <taxon>Streptophyta</taxon>
        <taxon>Embryophyta</taxon>
        <taxon>Tracheophyta</taxon>
        <taxon>Spermatophyta</taxon>
        <taxon>Magnoliopsida</taxon>
        <taxon>eudicotyledons</taxon>
        <taxon>Gunneridae</taxon>
        <taxon>Pentapetalae</taxon>
        <taxon>rosids</taxon>
        <taxon>fabids</taxon>
        <taxon>Rosales</taxon>
        <taxon>Rosaceae</taxon>
        <taxon>Amygdaloideae</taxon>
        <taxon>Maleae</taxon>
        <taxon>Pyrus</taxon>
    </lineage>
</organism>
<evidence type="ECO:0000313" key="3">
    <source>
        <dbReference type="Proteomes" id="UP000327157"/>
    </source>
</evidence>
<dbReference type="AlphaFoldDB" id="A0A5N5F208"/>
<dbReference type="Proteomes" id="UP000327157">
    <property type="component" value="Chromosome 7"/>
</dbReference>
<evidence type="ECO:0000313" key="2">
    <source>
        <dbReference type="EMBL" id="KAB2595302.1"/>
    </source>
</evidence>